<keyword evidence="2" id="KW-1185">Reference proteome</keyword>
<sequence length="58" mass="6242">MLYFNVQGVSHMMKGTHVSKTAVTLVSFNTTTNRASNLEATPATVVSSVSLNARMALR</sequence>
<evidence type="ECO:0000313" key="1">
    <source>
        <dbReference type="EMBL" id="ORY37910.1"/>
    </source>
</evidence>
<reference evidence="1 2" key="1">
    <citation type="submission" date="2016-07" db="EMBL/GenBank/DDBJ databases">
        <title>Pervasive Adenine N6-methylation of Active Genes in Fungi.</title>
        <authorList>
            <consortium name="DOE Joint Genome Institute"/>
            <person name="Mondo S.J."/>
            <person name="Dannebaum R.O."/>
            <person name="Kuo R.C."/>
            <person name="Labutti K."/>
            <person name="Haridas S."/>
            <person name="Kuo A."/>
            <person name="Salamov A."/>
            <person name="Ahrendt S.R."/>
            <person name="Lipzen A."/>
            <person name="Sullivan W."/>
            <person name="Andreopoulos W.B."/>
            <person name="Clum A."/>
            <person name="Lindquist E."/>
            <person name="Daum C."/>
            <person name="Ramamoorthy G.K."/>
            <person name="Gryganskyi A."/>
            <person name="Culley D."/>
            <person name="Magnuson J.K."/>
            <person name="James T.Y."/>
            <person name="O'Malley M.A."/>
            <person name="Stajich J.E."/>
            <person name="Spatafora J.W."/>
            <person name="Visel A."/>
            <person name="Grigoriev I.V."/>
        </authorList>
    </citation>
    <scope>NUCLEOTIDE SEQUENCE [LARGE SCALE GENOMIC DNA]</scope>
    <source>
        <strain evidence="1 2">JEL800</strain>
    </source>
</reference>
<accession>A0A1Y2BT25</accession>
<evidence type="ECO:0000313" key="2">
    <source>
        <dbReference type="Proteomes" id="UP000193642"/>
    </source>
</evidence>
<proteinExistence type="predicted"/>
<dbReference type="AlphaFoldDB" id="A0A1Y2BT25"/>
<name>A0A1Y2BT25_9FUNG</name>
<comment type="caution">
    <text evidence="1">The sequence shown here is derived from an EMBL/GenBank/DDBJ whole genome shotgun (WGS) entry which is preliminary data.</text>
</comment>
<dbReference type="Proteomes" id="UP000193642">
    <property type="component" value="Unassembled WGS sequence"/>
</dbReference>
<protein>
    <submittedName>
        <fullName evidence="1">Uncharacterized protein</fullName>
    </submittedName>
</protein>
<gene>
    <name evidence="1" type="ORF">BCR33DRAFT_721112</name>
</gene>
<organism evidence="1 2">
    <name type="scientific">Rhizoclosmatium globosum</name>
    <dbReference type="NCBI Taxonomy" id="329046"/>
    <lineage>
        <taxon>Eukaryota</taxon>
        <taxon>Fungi</taxon>
        <taxon>Fungi incertae sedis</taxon>
        <taxon>Chytridiomycota</taxon>
        <taxon>Chytridiomycota incertae sedis</taxon>
        <taxon>Chytridiomycetes</taxon>
        <taxon>Chytridiales</taxon>
        <taxon>Chytriomycetaceae</taxon>
        <taxon>Rhizoclosmatium</taxon>
    </lineage>
</organism>
<dbReference type="EMBL" id="MCGO01000047">
    <property type="protein sequence ID" value="ORY37910.1"/>
    <property type="molecule type" value="Genomic_DNA"/>
</dbReference>